<comment type="caution">
    <text evidence="2">The sequence shown here is derived from an EMBL/GenBank/DDBJ whole genome shotgun (WGS) entry which is preliminary data.</text>
</comment>
<dbReference type="AlphaFoldDB" id="A0A176WLM0"/>
<reference evidence="2" key="1">
    <citation type="submission" date="2016-03" db="EMBL/GenBank/DDBJ databases">
        <title>Mechanisms controlling the formation of the plant cell surface in tip-growing cells are functionally conserved among land plants.</title>
        <authorList>
            <person name="Honkanen S."/>
            <person name="Jones V.A."/>
            <person name="Morieri G."/>
            <person name="Champion C."/>
            <person name="Hetherington A.J."/>
            <person name="Kelly S."/>
            <person name="Saint-Marcoux D."/>
            <person name="Proust H."/>
            <person name="Prescott H."/>
            <person name="Dolan L."/>
        </authorList>
    </citation>
    <scope>NUCLEOTIDE SEQUENCE [LARGE SCALE GENOMIC DNA]</scope>
    <source>
        <tissue evidence="2">Whole gametophyte</tissue>
    </source>
</reference>
<name>A0A176WLM0_MARPO</name>
<gene>
    <name evidence="2" type="ORF">AXG93_4280s1060</name>
</gene>
<proteinExistence type="predicted"/>
<sequence length="202" mass="23257">MEWNRMEWTRGEQQYSLAVPKMLMQQRRRHVMSPHCFLDPSVNLRWQVRKDGSKDGKEDVQESWRRPCCRHLTPGMYVETRQGEARRDLARRAMVELGKGQGWSQEDDQFAGQWMTDQLSKRSFMNLSLHAYHGLGCTLPLLLLVLVLVLVLLLGLLILVLVLVLLLLPHLQIVLFSTIALNLQSSTPSSTQLLVSAIDKFH</sequence>
<evidence type="ECO:0000313" key="3">
    <source>
        <dbReference type="Proteomes" id="UP000077202"/>
    </source>
</evidence>
<feature type="transmembrane region" description="Helical" evidence="1">
    <location>
        <begin position="158"/>
        <end position="183"/>
    </location>
</feature>
<keyword evidence="1" id="KW-0472">Membrane</keyword>
<feature type="transmembrane region" description="Helical" evidence="1">
    <location>
        <begin position="131"/>
        <end position="152"/>
    </location>
</feature>
<dbReference type="Proteomes" id="UP000077202">
    <property type="component" value="Unassembled WGS sequence"/>
</dbReference>
<dbReference type="EMBL" id="LVLJ01000456">
    <property type="protein sequence ID" value="OAE34057.1"/>
    <property type="molecule type" value="Genomic_DNA"/>
</dbReference>
<keyword evidence="1" id="KW-0812">Transmembrane</keyword>
<accession>A0A176WLM0</accession>
<evidence type="ECO:0000313" key="2">
    <source>
        <dbReference type="EMBL" id="OAE34057.1"/>
    </source>
</evidence>
<evidence type="ECO:0000256" key="1">
    <source>
        <dbReference type="SAM" id="Phobius"/>
    </source>
</evidence>
<protein>
    <submittedName>
        <fullName evidence="2">Uncharacterized protein</fullName>
    </submittedName>
</protein>
<keyword evidence="3" id="KW-1185">Reference proteome</keyword>
<organism evidence="2 3">
    <name type="scientific">Marchantia polymorpha subsp. ruderalis</name>
    <dbReference type="NCBI Taxonomy" id="1480154"/>
    <lineage>
        <taxon>Eukaryota</taxon>
        <taxon>Viridiplantae</taxon>
        <taxon>Streptophyta</taxon>
        <taxon>Embryophyta</taxon>
        <taxon>Marchantiophyta</taxon>
        <taxon>Marchantiopsida</taxon>
        <taxon>Marchantiidae</taxon>
        <taxon>Marchantiales</taxon>
        <taxon>Marchantiaceae</taxon>
        <taxon>Marchantia</taxon>
    </lineage>
</organism>
<keyword evidence="1" id="KW-1133">Transmembrane helix</keyword>